<protein>
    <recommendedName>
        <fullName evidence="3">Prepilin type IV endopeptidase peptidase domain-containing protein</fullName>
    </recommendedName>
</protein>
<feature type="transmembrane region" description="Helical" evidence="2">
    <location>
        <begin position="121"/>
        <end position="142"/>
    </location>
</feature>
<comment type="similarity">
    <text evidence="1">Belongs to the peptidase A24 family.</text>
</comment>
<proteinExistence type="inferred from homology"/>
<sequence length="219" mass="22685">MNAWLVGAIACCIALPVGVLLRRKLLTAAHRREDEVDTPPRAHLWVVVVLPVVALLVGHALADAHDPVVAAAYCLSLPLLAALTAIDLDVHRLPDALTFRLAPVAVVIAAVASVSTGHWFALLRAVVAGAVLGAAYLLLLLVSRGGAGLGLGDVKLALGLGTLLGWFSWSTVLSGTFAGFILGGLWAAGLLITRRATRHSYIAFGPFMIGGTVLALLAS</sequence>
<comment type="caution">
    <text evidence="4">The sequence shown here is derived from an EMBL/GenBank/DDBJ whole genome shotgun (WGS) entry which is preliminary data.</text>
</comment>
<dbReference type="GO" id="GO:0004190">
    <property type="term" value="F:aspartic-type endopeptidase activity"/>
    <property type="evidence" value="ECO:0007669"/>
    <property type="project" value="InterPro"/>
</dbReference>
<accession>A0A916TJ30</accession>
<keyword evidence="2" id="KW-0812">Transmembrane</keyword>
<dbReference type="InterPro" id="IPR050882">
    <property type="entry name" value="Prepilin_peptidase/N-MTase"/>
</dbReference>
<dbReference type="EMBL" id="BMHI01000008">
    <property type="protein sequence ID" value="GGB47541.1"/>
    <property type="molecule type" value="Genomic_DNA"/>
</dbReference>
<feature type="domain" description="Prepilin type IV endopeptidase peptidase" evidence="3">
    <location>
        <begin position="75"/>
        <end position="187"/>
    </location>
</feature>
<gene>
    <name evidence="4" type="ORF">GCM10011492_43410</name>
</gene>
<dbReference type="Gene3D" id="1.20.120.1220">
    <property type="match status" value="1"/>
</dbReference>
<reference evidence="4" key="2">
    <citation type="submission" date="2020-09" db="EMBL/GenBank/DDBJ databases">
        <authorList>
            <person name="Sun Q."/>
            <person name="Zhou Y."/>
        </authorList>
    </citation>
    <scope>NUCLEOTIDE SEQUENCE</scope>
    <source>
        <strain evidence="4">CGMCC 1.15085</strain>
    </source>
</reference>
<dbReference type="RefSeq" id="WP_188839167.1">
    <property type="nucleotide sequence ID" value="NZ_BMHI01000008.1"/>
</dbReference>
<dbReference type="PANTHER" id="PTHR30487">
    <property type="entry name" value="TYPE 4 PREPILIN-LIKE PROTEINS LEADER PEPTIDE-PROCESSING ENZYME"/>
    <property type="match status" value="1"/>
</dbReference>
<dbReference type="GO" id="GO:0006465">
    <property type="term" value="P:signal peptide processing"/>
    <property type="evidence" value="ECO:0007669"/>
    <property type="project" value="TreeGrafter"/>
</dbReference>
<evidence type="ECO:0000259" key="3">
    <source>
        <dbReference type="Pfam" id="PF01478"/>
    </source>
</evidence>
<feature type="transmembrane region" description="Helical" evidence="2">
    <location>
        <begin position="175"/>
        <end position="193"/>
    </location>
</feature>
<evidence type="ECO:0000313" key="5">
    <source>
        <dbReference type="Proteomes" id="UP000636793"/>
    </source>
</evidence>
<dbReference type="Pfam" id="PF01478">
    <property type="entry name" value="Peptidase_A24"/>
    <property type="match status" value="1"/>
</dbReference>
<evidence type="ECO:0000256" key="1">
    <source>
        <dbReference type="ARBA" id="ARBA00005801"/>
    </source>
</evidence>
<dbReference type="PANTHER" id="PTHR30487:SF0">
    <property type="entry name" value="PREPILIN LEADER PEPTIDASE_N-METHYLTRANSFERASE-RELATED"/>
    <property type="match status" value="1"/>
</dbReference>
<keyword evidence="2" id="KW-0472">Membrane</keyword>
<evidence type="ECO:0000256" key="2">
    <source>
        <dbReference type="SAM" id="Phobius"/>
    </source>
</evidence>
<evidence type="ECO:0000313" key="4">
    <source>
        <dbReference type="EMBL" id="GGB47541.1"/>
    </source>
</evidence>
<dbReference type="AlphaFoldDB" id="A0A916TJ30"/>
<feature type="transmembrane region" description="Helical" evidence="2">
    <location>
        <begin position="42"/>
        <end position="62"/>
    </location>
</feature>
<keyword evidence="5" id="KW-1185">Reference proteome</keyword>
<organism evidence="4 5">
    <name type="scientific">Flexivirga endophytica</name>
    <dbReference type="NCBI Taxonomy" id="1849103"/>
    <lineage>
        <taxon>Bacteria</taxon>
        <taxon>Bacillati</taxon>
        <taxon>Actinomycetota</taxon>
        <taxon>Actinomycetes</taxon>
        <taxon>Micrococcales</taxon>
        <taxon>Dermacoccaceae</taxon>
        <taxon>Flexivirga</taxon>
    </lineage>
</organism>
<reference evidence="4" key="1">
    <citation type="journal article" date="2014" name="Int. J. Syst. Evol. Microbiol.">
        <title>Complete genome sequence of Corynebacterium casei LMG S-19264T (=DSM 44701T), isolated from a smear-ripened cheese.</title>
        <authorList>
            <consortium name="US DOE Joint Genome Institute (JGI-PGF)"/>
            <person name="Walter F."/>
            <person name="Albersmeier A."/>
            <person name="Kalinowski J."/>
            <person name="Ruckert C."/>
        </authorList>
    </citation>
    <scope>NUCLEOTIDE SEQUENCE</scope>
    <source>
        <strain evidence="4">CGMCC 1.15085</strain>
    </source>
</reference>
<keyword evidence="2" id="KW-1133">Transmembrane helix</keyword>
<feature type="transmembrane region" description="Helical" evidence="2">
    <location>
        <begin position="200"/>
        <end position="218"/>
    </location>
</feature>
<dbReference type="GO" id="GO:0005886">
    <property type="term" value="C:plasma membrane"/>
    <property type="evidence" value="ECO:0007669"/>
    <property type="project" value="TreeGrafter"/>
</dbReference>
<feature type="transmembrane region" description="Helical" evidence="2">
    <location>
        <begin position="98"/>
        <end position="115"/>
    </location>
</feature>
<dbReference type="Proteomes" id="UP000636793">
    <property type="component" value="Unassembled WGS sequence"/>
</dbReference>
<feature type="transmembrane region" description="Helical" evidence="2">
    <location>
        <begin position="6"/>
        <end position="21"/>
    </location>
</feature>
<dbReference type="InterPro" id="IPR000045">
    <property type="entry name" value="Prepilin_IV_endopep_pep"/>
</dbReference>
<name>A0A916TJ30_9MICO</name>